<dbReference type="PROSITE" id="PS50949">
    <property type="entry name" value="HTH_GNTR"/>
    <property type="match status" value="1"/>
</dbReference>
<gene>
    <name evidence="5" type="ORF">PTI45_04305</name>
</gene>
<comment type="caution">
    <text evidence="5">The sequence shown here is derived from an EMBL/GenBank/DDBJ whole genome shotgun (WGS) entry which is preliminary data.</text>
</comment>
<organism evidence="5 6">
    <name type="scientific">Paenibacillus nuruki</name>
    <dbReference type="NCBI Taxonomy" id="1886670"/>
    <lineage>
        <taxon>Bacteria</taxon>
        <taxon>Bacillati</taxon>
        <taxon>Bacillota</taxon>
        <taxon>Bacilli</taxon>
        <taxon>Bacillales</taxon>
        <taxon>Paenibacillaceae</taxon>
        <taxon>Paenibacillus</taxon>
    </lineage>
</organism>
<dbReference type="STRING" id="1886670.PTI45_04305"/>
<dbReference type="SMART" id="SM00895">
    <property type="entry name" value="FCD"/>
    <property type="match status" value="1"/>
</dbReference>
<dbReference type="Gene3D" id="1.10.10.10">
    <property type="entry name" value="Winged helix-like DNA-binding domain superfamily/Winged helix DNA-binding domain"/>
    <property type="match status" value="1"/>
</dbReference>
<evidence type="ECO:0000313" key="5">
    <source>
        <dbReference type="EMBL" id="ODP26465.1"/>
    </source>
</evidence>
<dbReference type="Pfam" id="PF00392">
    <property type="entry name" value="GntR"/>
    <property type="match status" value="1"/>
</dbReference>
<proteinExistence type="predicted"/>
<keyword evidence="2" id="KW-0238">DNA-binding</keyword>
<dbReference type="InterPro" id="IPR036388">
    <property type="entry name" value="WH-like_DNA-bd_sf"/>
</dbReference>
<dbReference type="SUPFAM" id="SSF48008">
    <property type="entry name" value="GntR ligand-binding domain-like"/>
    <property type="match status" value="1"/>
</dbReference>
<evidence type="ECO:0000313" key="6">
    <source>
        <dbReference type="Proteomes" id="UP000094578"/>
    </source>
</evidence>
<evidence type="ECO:0000256" key="3">
    <source>
        <dbReference type="ARBA" id="ARBA00023163"/>
    </source>
</evidence>
<name>A0A1E3KZV9_9BACL</name>
<dbReference type="Proteomes" id="UP000094578">
    <property type="component" value="Unassembled WGS sequence"/>
</dbReference>
<dbReference type="EMBL" id="MDER01000086">
    <property type="protein sequence ID" value="ODP26465.1"/>
    <property type="molecule type" value="Genomic_DNA"/>
</dbReference>
<dbReference type="PANTHER" id="PTHR43537:SF47">
    <property type="entry name" value="REGULATORY PROTEIN GNTR HTH"/>
    <property type="match status" value="1"/>
</dbReference>
<keyword evidence="1" id="KW-0805">Transcription regulation</keyword>
<feature type="domain" description="HTH gntR-type" evidence="4">
    <location>
        <begin position="22"/>
        <end position="90"/>
    </location>
</feature>
<dbReference type="PANTHER" id="PTHR43537">
    <property type="entry name" value="TRANSCRIPTIONAL REGULATOR, GNTR FAMILY"/>
    <property type="match status" value="1"/>
</dbReference>
<evidence type="ECO:0000256" key="2">
    <source>
        <dbReference type="ARBA" id="ARBA00023125"/>
    </source>
</evidence>
<dbReference type="SUPFAM" id="SSF46785">
    <property type="entry name" value="Winged helix' DNA-binding domain"/>
    <property type="match status" value="1"/>
</dbReference>
<dbReference type="GO" id="GO:0003700">
    <property type="term" value="F:DNA-binding transcription factor activity"/>
    <property type="evidence" value="ECO:0007669"/>
    <property type="project" value="InterPro"/>
</dbReference>
<dbReference type="AlphaFoldDB" id="A0A1E3KZV9"/>
<dbReference type="PATRIC" id="fig|1886670.3.peg.4336"/>
<sequence>MSNRPIILPLGVNIIFNKLEKQSLVDQVYSQIEQRIKNNSWAIGMRIPKEAELMEQFGVSRNTLREAVRALVHVGLLSTRQGDGTFVIANSELHSVLQKRVQNSTVVEVLEVRHALDREAVALACLRRTDEDLQQMDHYADLCQQHIDAGQIAEFVEADFKLHQAITAASYNQLLIDLYAHLFEQIQMSITSTTELSDSYCTGHRNLIQAIREQQSEQAMLIVDDYITYFTDRLQSLDHSPSPEDQG</sequence>
<accession>A0A1E3KZV9</accession>
<dbReference type="Pfam" id="PF07729">
    <property type="entry name" value="FCD"/>
    <property type="match status" value="1"/>
</dbReference>
<dbReference type="GO" id="GO:0003677">
    <property type="term" value="F:DNA binding"/>
    <property type="evidence" value="ECO:0007669"/>
    <property type="project" value="UniProtKB-KW"/>
</dbReference>
<dbReference type="Gene3D" id="1.20.120.530">
    <property type="entry name" value="GntR ligand-binding domain-like"/>
    <property type="match status" value="1"/>
</dbReference>
<dbReference type="SMART" id="SM00345">
    <property type="entry name" value="HTH_GNTR"/>
    <property type="match status" value="1"/>
</dbReference>
<dbReference type="InterPro" id="IPR011711">
    <property type="entry name" value="GntR_C"/>
</dbReference>
<dbReference type="InterPro" id="IPR000524">
    <property type="entry name" value="Tscrpt_reg_HTH_GntR"/>
</dbReference>
<dbReference type="InterPro" id="IPR036390">
    <property type="entry name" value="WH_DNA-bd_sf"/>
</dbReference>
<reference evidence="5 6" key="1">
    <citation type="submission" date="2016-08" db="EMBL/GenBank/DDBJ databases">
        <title>Genome sequencing of Paenibacillus sp. TI45-13ar, isolated from Korean traditional nuruk.</title>
        <authorList>
            <person name="Kim S.-J."/>
        </authorList>
    </citation>
    <scope>NUCLEOTIDE SEQUENCE [LARGE SCALE GENOMIC DNA]</scope>
    <source>
        <strain evidence="5 6">TI45-13ar</strain>
    </source>
</reference>
<dbReference type="CDD" id="cd07377">
    <property type="entry name" value="WHTH_GntR"/>
    <property type="match status" value="1"/>
</dbReference>
<keyword evidence="6" id="KW-1185">Reference proteome</keyword>
<evidence type="ECO:0000256" key="1">
    <source>
        <dbReference type="ARBA" id="ARBA00023015"/>
    </source>
</evidence>
<dbReference type="InterPro" id="IPR008920">
    <property type="entry name" value="TF_FadR/GntR_C"/>
</dbReference>
<keyword evidence="3" id="KW-0804">Transcription</keyword>
<dbReference type="PRINTS" id="PR00035">
    <property type="entry name" value="HTHGNTR"/>
</dbReference>
<evidence type="ECO:0000259" key="4">
    <source>
        <dbReference type="PROSITE" id="PS50949"/>
    </source>
</evidence>
<protein>
    <submittedName>
        <fullName evidence="5">Arabinose metabolism transcriptional repressor</fullName>
    </submittedName>
</protein>